<evidence type="ECO:0000256" key="1">
    <source>
        <dbReference type="SAM" id="MobiDB-lite"/>
    </source>
</evidence>
<proteinExistence type="predicted"/>
<organism evidence="2">
    <name type="scientific">Tanacetum cinerariifolium</name>
    <name type="common">Dalmatian daisy</name>
    <name type="synonym">Chrysanthemum cinerariifolium</name>
    <dbReference type="NCBI Taxonomy" id="118510"/>
    <lineage>
        <taxon>Eukaryota</taxon>
        <taxon>Viridiplantae</taxon>
        <taxon>Streptophyta</taxon>
        <taxon>Embryophyta</taxon>
        <taxon>Tracheophyta</taxon>
        <taxon>Spermatophyta</taxon>
        <taxon>Magnoliopsida</taxon>
        <taxon>eudicotyledons</taxon>
        <taxon>Gunneridae</taxon>
        <taxon>Pentapetalae</taxon>
        <taxon>asterids</taxon>
        <taxon>campanulids</taxon>
        <taxon>Asterales</taxon>
        <taxon>Asteraceae</taxon>
        <taxon>Asteroideae</taxon>
        <taxon>Anthemideae</taxon>
        <taxon>Anthemidinae</taxon>
        <taxon>Tanacetum</taxon>
    </lineage>
</organism>
<name>A0A6L2NT64_TANCI</name>
<reference evidence="2" key="1">
    <citation type="journal article" date="2019" name="Sci. Rep.">
        <title>Draft genome of Tanacetum cinerariifolium, the natural source of mosquito coil.</title>
        <authorList>
            <person name="Yamashiro T."/>
            <person name="Shiraishi A."/>
            <person name="Satake H."/>
            <person name="Nakayama K."/>
        </authorList>
    </citation>
    <scope>NUCLEOTIDE SEQUENCE</scope>
</reference>
<comment type="caution">
    <text evidence="2">The sequence shown here is derived from an EMBL/GenBank/DDBJ whole genome shotgun (WGS) entry which is preliminary data.</text>
</comment>
<gene>
    <name evidence="2" type="ORF">Tci_060795</name>
</gene>
<accession>A0A6L2NT64</accession>
<sequence length="222" mass="24548">MLFLQPSTGVRSLSSSLTTHRLSIGSSINSKCFTTAFHYYISKNLTKQNPTYSKDNTTTLDLSSTGTQPSKHSSPLAINLDPIEVLFSTPPTSPQTLFDTLEDLPPTTTNPLSPRPSFDSIKGLANEPSPIPAMEPPPLLILTMKPPLPPLPPQLLTFSLNPPSNFPPLPPLGPNNPFPLLTREIFCEHCQRTQVAVDNLRDEMRFILNNILDRLNVLAYNY</sequence>
<evidence type="ECO:0000313" key="2">
    <source>
        <dbReference type="EMBL" id="GEU88817.1"/>
    </source>
</evidence>
<feature type="region of interest" description="Disordered" evidence="1">
    <location>
        <begin position="48"/>
        <end position="74"/>
    </location>
</feature>
<protein>
    <submittedName>
        <fullName evidence="2">Uncharacterized protein</fullName>
    </submittedName>
</protein>
<feature type="compositionally biased region" description="Polar residues" evidence="1">
    <location>
        <begin position="48"/>
        <end position="73"/>
    </location>
</feature>
<dbReference type="AlphaFoldDB" id="A0A6L2NT64"/>
<dbReference type="EMBL" id="BKCJ010009831">
    <property type="protein sequence ID" value="GEU88817.1"/>
    <property type="molecule type" value="Genomic_DNA"/>
</dbReference>